<dbReference type="InterPro" id="IPR001304">
    <property type="entry name" value="C-type_lectin-like"/>
</dbReference>
<accession>A0ABD2NPQ5</accession>
<dbReference type="Gene3D" id="3.10.100.10">
    <property type="entry name" value="Mannose-Binding Protein A, subunit A"/>
    <property type="match status" value="1"/>
</dbReference>
<name>A0ABD2NPQ5_9CUCU</name>
<reference evidence="3 4" key="1">
    <citation type="journal article" date="2021" name="BMC Biol.">
        <title>Horizontally acquired antibacterial genes associated with adaptive radiation of ladybird beetles.</title>
        <authorList>
            <person name="Li H.S."/>
            <person name="Tang X.F."/>
            <person name="Huang Y.H."/>
            <person name="Xu Z.Y."/>
            <person name="Chen M.L."/>
            <person name="Du X.Y."/>
            <person name="Qiu B.Y."/>
            <person name="Chen P.T."/>
            <person name="Zhang W."/>
            <person name="Slipinski A."/>
            <person name="Escalona H.E."/>
            <person name="Waterhouse R.M."/>
            <person name="Zwick A."/>
            <person name="Pang H."/>
        </authorList>
    </citation>
    <scope>NUCLEOTIDE SEQUENCE [LARGE SCALE GENOMIC DNA]</scope>
    <source>
        <strain evidence="3">SYSU2018</strain>
    </source>
</reference>
<evidence type="ECO:0000313" key="4">
    <source>
        <dbReference type="Proteomes" id="UP001516400"/>
    </source>
</evidence>
<dbReference type="AlphaFoldDB" id="A0ABD2NPQ5"/>
<dbReference type="InterPro" id="IPR016186">
    <property type="entry name" value="C-type_lectin-like/link_sf"/>
</dbReference>
<dbReference type="Pfam" id="PF00059">
    <property type="entry name" value="Lectin_C"/>
    <property type="match status" value="1"/>
</dbReference>
<sequence>MSMYVFKYADTSSQYDAIRAYLKELDITDNVWIGLSKKSEKDEFAWSDSRLMSGEGHWRESIPVGGEPLCVTMDPTADFLWKPYPCGGPEAASFICELPVPSWALGQKGCLLTELPSLTVLYIPEQMALELTSDCGLDGTKRITCKGNADREEILKQLTCAISNDDDFEDKISSRPVPSSTNSDVTDASLDLSSTERSGIWTSNTIDTYELSTRHRRETEQPLIPSEATISYRKSDLIVSIPAFHVTGSNDDMETTSMNSKEDSSFVVLSHSSEPTINLQADKPSYATPAAIKAEQDINTRQEDLNSTITPDIITTGDVKPSDTLGEDIAEYPSAINQGQLFSIIENGTMFDIIELNDTGIDDSKTTKTVLTSTKTPDRIEKLEKTSTPSMSTTTLHENTNSYTTVVYYKEPPPESTLVTNKSPKKMNIQSKIKYYKKSDPKNINFQSEKEQRRIKEEKFNLENGNKTEMEKDLNKEVEMFPLIGSGGPLVKLNRTHRKELPIIDENEKNIFEMNNENLKIINSKDVEANRLEIIEDQEHEKSGQAKNDDVFIVTTKFHDGVLGKNYSNRNESTTTFSENDNDTNKAKIVHDSIRKEDGMKPTNKLFVEINKKPLTLTSTTTNILIDPKLDELNKNISQNNDSEVLPELAEVEKIESESAPWEKDEMMSKSLLGEIETITDDVIENNTSNLENPTSEPLNSEPITPYHPNRRRRLTNTQRRSYYPYFFSRVLG</sequence>
<dbReference type="SUPFAM" id="SSF56436">
    <property type="entry name" value="C-type lectin-like"/>
    <property type="match status" value="1"/>
</dbReference>
<dbReference type="EMBL" id="JABFTP020000144">
    <property type="protein sequence ID" value="KAL3280635.1"/>
    <property type="molecule type" value="Genomic_DNA"/>
</dbReference>
<dbReference type="CDD" id="cd00037">
    <property type="entry name" value="CLECT"/>
    <property type="match status" value="1"/>
</dbReference>
<proteinExistence type="predicted"/>
<keyword evidence="4" id="KW-1185">Reference proteome</keyword>
<dbReference type="InterPro" id="IPR016187">
    <property type="entry name" value="CTDL_fold"/>
</dbReference>
<gene>
    <name evidence="3" type="ORF">HHI36_003871</name>
</gene>
<dbReference type="PROSITE" id="PS50041">
    <property type="entry name" value="C_TYPE_LECTIN_2"/>
    <property type="match status" value="1"/>
</dbReference>
<protein>
    <recommendedName>
        <fullName evidence="2">C-type lectin domain-containing protein</fullName>
    </recommendedName>
</protein>
<organism evidence="3 4">
    <name type="scientific">Cryptolaemus montrouzieri</name>
    <dbReference type="NCBI Taxonomy" id="559131"/>
    <lineage>
        <taxon>Eukaryota</taxon>
        <taxon>Metazoa</taxon>
        <taxon>Ecdysozoa</taxon>
        <taxon>Arthropoda</taxon>
        <taxon>Hexapoda</taxon>
        <taxon>Insecta</taxon>
        <taxon>Pterygota</taxon>
        <taxon>Neoptera</taxon>
        <taxon>Endopterygota</taxon>
        <taxon>Coleoptera</taxon>
        <taxon>Polyphaga</taxon>
        <taxon>Cucujiformia</taxon>
        <taxon>Coccinelloidea</taxon>
        <taxon>Coccinellidae</taxon>
        <taxon>Scymninae</taxon>
        <taxon>Scymnini</taxon>
        <taxon>Cryptolaemus</taxon>
    </lineage>
</organism>
<feature type="region of interest" description="Disordered" evidence="1">
    <location>
        <begin position="687"/>
        <end position="716"/>
    </location>
</feature>
<evidence type="ECO:0000259" key="2">
    <source>
        <dbReference type="PROSITE" id="PS50041"/>
    </source>
</evidence>
<feature type="compositionally biased region" description="Polar residues" evidence="1">
    <location>
        <begin position="687"/>
        <end position="703"/>
    </location>
</feature>
<comment type="caution">
    <text evidence="3">The sequence shown here is derived from an EMBL/GenBank/DDBJ whole genome shotgun (WGS) entry which is preliminary data.</text>
</comment>
<evidence type="ECO:0000313" key="3">
    <source>
        <dbReference type="EMBL" id="KAL3280635.1"/>
    </source>
</evidence>
<feature type="domain" description="C-type lectin" evidence="2">
    <location>
        <begin position="11"/>
        <end position="86"/>
    </location>
</feature>
<evidence type="ECO:0000256" key="1">
    <source>
        <dbReference type="SAM" id="MobiDB-lite"/>
    </source>
</evidence>
<dbReference type="Proteomes" id="UP001516400">
    <property type="component" value="Unassembled WGS sequence"/>
</dbReference>